<dbReference type="AlphaFoldDB" id="A0A5E4YK28"/>
<dbReference type="EMBL" id="CABPSB010000023">
    <property type="protein sequence ID" value="VVE48872.1"/>
    <property type="molecule type" value="Genomic_DNA"/>
</dbReference>
<dbReference type="RefSeq" id="WP_150671052.1">
    <property type="nucleotide sequence ID" value="NZ_CABPSB010000023.1"/>
</dbReference>
<protein>
    <submittedName>
        <fullName evidence="1">Uncharacterized protein</fullName>
    </submittedName>
</protein>
<evidence type="ECO:0000313" key="2">
    <source>
        <dbReference type="Proteomes" id="UP000406256"/>
    </source>
</evidence>
<organism evidence="1 2">
    <name type="scientific">Pandoraea anhela</name>
    <dbReference type="NCBI Taxonomy" id="2508295"/>
    <lineage>
        <taxon>Bacteria</taxon>
        <taxon>Pseudomonadati</taxon>
        <taxon>Pseudomonadota</taxon>
        <taxon>Betaproteobacteria</taxon>
        <taxon>Burkholderiales</taxon>
        <taxon>Burkholderiaceae</taxon>
        <taxon>Pandoraea</taxon>
    </lineage>
</organism>
<proteinExistence type="predicted"/>
<gene>
    <name evidence="1" type="ORF">PAN31108_04575</name>
</gene>
<evidence type="ECO:0000313" key="1">
    <source>
        <dbReference type="EMBL" id="VVE48872.1"/>
    </source>
</evidence>
<name>A0A5E4YK28_9BURK</name>
<accession>A0A5E4YK28</accession>
<sequence length="84" mass="9324">MTSLPADSPVTAPASQTVHRLPCLLRLSVSVMLTTWAGNLLIRLFGVATLAPGAWAQTNVHEWGKWLWYGLRYDMLLVSWGMVV</sequence>
<reference evidence="1 2" key="1">
    <citation type="submission" date="2019-08" db="EMBL/GenBank/DDBJ databases">
        <authorList>
            <person name="Peeters C."/>
        </authorList>
    </citation>
    <scope>NUCLEOTIDE SEQUENCE [LARGE SCALE GENOMIC DNA]</scope>
    <source>
        <strain evidence="1 2">LMG 31108</strain>
    </source>
</reference>
<dbReference type="Proteomes" id="UP000406256">
    <property type="component" value="Unassembled WGS sequence"/>
</dbReference>
<keyword evidence="2" id="KW-1185">Reference proteome</keyword>